<sequence>MLFVMLFFVLINAVSNDLKKRQNPIGQGQHCTDANDYYNCDTKICHLRGEDTGKCQISDKRNLGEAYLIDAACKAPLFCSKDDKFCRSKTTPTLTTLAQTPVWSHTPYPLP</sequence>
<keyword evidence="3" id="KW-1185">Reference proteome</keyword>
<feature type="signal peptide" evidence="1">
    <location>
        <begin position="1"/>
        <end position="16"/>
    </location>
</feature>
<gene>
    <name evidence="2" type="ORF">F8M41_025575</name>
</gene>
<evidence type="ECO:0000313" key="2">
    <source>
        <dbReference type="EMBL" id="KAF0548953.1"/>
    </source>
</evidence>
<proteinExistence type="predicted"/>
<accession>A0A8H4AZZ8</accession>
<keyword evidence="1" id="KW-0732">Signal</keyword>
<dbReference type="EMBL" id="WTPW01000093">
    <property type="protein sequence ID" value="KAF0548953.1"/>
    <property type="molecule type" value="Genomic_DNA"/>
</dbReference>
<reference evidence="2 3" key="1">
    <citation type="journal article" date="2019" name="Environ. Microbiol.">
        <title>At the nexus of three kingdoms: the genome of the mycorrhizal fungus Gigaspora margarita provides insights into plant, endobacterial and fungal interactions.</title>
        <authorList>
            <person name="Venice F."/>
            <person name="Ghignone S."/>
            <person name="Salvioli di Fossalunga A."/>
            <person name="Amselem J."/>
            <person name="Novero M."/>
            <person name="Xianan X."/>
            <person name="Sedzielewska Toro K."/>
            <person name="Morin E."/>
            <person name="Lipzen A."/>
            <person name="Grigoriev I.V."/>
            <person name="Henrissat B."/>
            <person name="Martin F.M."/>
            <person name="Bonfante P."/>
        </authorList>
    </citation>
    <scope>NUCLEOTIDE SEQUENCE [LARGE SCALE GENOMIC DNA]</scope>
    <source>
        <strain evidence="2 3">BEG34</strain>
    </source>
</reference>
<dbReference type="AlphaFoldDB" id="A0A8H4AZZ8"/>
<evidence type="ECO:0000313" key="3">
    <source>
        <dbReference type="Proteomes" id="UP000439903"/>
    </source>
</evidence>
<evidence type="ECO:0000256" key="1">
    <source>
        <dbReference type="SAM" id="SignalP"/>
    </source>
</evidence>
<comment type="caution">
    <text evidence="2">The sequence shown here is derived from an EMBL/GenBank/DDBJ whole genome shotgun (WGS) entry which is preliminary data.</text>
</comment>
<organism evidence="2 3">
    <name type="scientific">Gigaspora margarita</name>
    <dbReference type="NCBI Taxonomy" id="4874"/>
    <lineage>
        <taxon>Eukaryota</taxon>
        <taxon>Fungi</taxon>
        <taxon>Fungi incertae sedis</taxon>
        <taxon>Mucoromycota</taxon>
        <taxon>Glomeromycotina</taxon>
        <taxon>Glomeromycetes</taxon>
        <taxon>Diversisporales</taxon>
        <taxon>Gigasporaceae</taxon>
        <taxon>Gigaspora</taxon>
    </lineage>
</organism>
<protein>
    <submittedName>
        <fullName evidence="2">Uncharacterized protein</fullName>
    </submittedName>
</protein>
<dbReference type="OrthoDB" id="2362024at2759"/>
<feature type="chain" id="PRO_5034446750" evidence="1">
    <location>
        <begin position="17"/>
        <end position="111"/>
    </location>
</feature>
<dbReference type="Proteomes" id="UP000439903">
    <property type="component" value="Unassembled WGS sequence"/>
</dbReference>
<name>A0A8H4AZZ8_GIGMA</name>